<comment type="caution">
    <text evidence="1">The sequence shown here is derived from an EMBL/GenBank/DDBJ whole genome shotgun (WGS) entry which is preliminary data.</text>
</comment>
<name>A0ABS1XRH1_9ACTN</name>
<dbReference type="NCBIfam" id="TIGR04268">
    <property type="entry name" value="FxSxx-COOH"/>
    <property type="match status" value="1"/>
</dbReference>
<evidence type="ECO:0000313" key="1">
    <source>
        <dbReference type="EMBL" id="MBM0231844.1"/>
    </source>
</evidence>
<protein>
    <submittedName>
        <fullName evidence="1">FXSXX-COOH protein</fullName>
    </submittedName>
</protein>
<evidence type="ECO:0000313" key="2">
    <source>
        <dbReference type="Proteomes" id="UP000601027"/>
    </source>
</evidence>
<gene>
    <name evidence="1" type="primary">fxsA</name>
    <name evidence="1" type="ORF">JNW91_08235</name>
</gene>
<dbReference type="EMBL" id="JAEVHM010000025">
    <property type="protein sequence ID" value="MBM0231844.1"/>
    <property type="molecule type" value="Genomic_DNA"/>
</dbReference>
<dbReference type="RefSeq" id="WP_203174297.1">
    <property type="nucleotide sequence ID" value="NZ_JAEVHM010000025.1"/>
</dbReference>
<dbReference type="Proteomes" id="UP000601027">
    <property type="component" value="Unassembled WGS sequence"/>
</dbReference>
<sequence length="59" mass="6251">MDTGEDDLRSELIDLTELDLAELDALPSGVLVAALGRLDRRAVAGDQYAGFESALDGDD</sequence>
<organism evidence="1 2">
    <name type="scientific">Micromonospora parastrephiae</name>
    <dbReference type="NCBI Taxonomy" id="2806101"/>
    <lineage>
        <taxon>Bacteria</taxon>
        <taxon>Bacillati</taxon>
        <taxon>Actinomycetota</taxon>
        <taxon>Actinomycetes</taxon>
        <taxon>Micromonosporales</taxon>
        <taxon>Micromonosporaceae</taxon>
        <taxon>Micromonospora</taxon>
    </lineage>
</organism>
<reference evidence="1 2" key="1">
    <citation type="submission" date="2021-01" db="EMBL/GenBank/DDBJ databases">
        <title>Draft genome sequence of Micromonospora sp. strain STR1_7.</title>
        <authorList>
            <person name="Karlyshev A."/>
            <person name="Jawad R."/>
        </authorList>
    </citation>
    <scope>NUCLEOTIDE SEQUENCE [LARGE SCALE GENOMIC DNA]</scope>
    <source>
        <strain evidence="1 2">STR1-7</strain>
    </source>
</reference>
<accession>A0ABS1XRH1</accession>
<keyword evidence="2" id="KW-1185">Reference proteome</keyword>
<proteinExistence type="predicted"/>
<dbReference type="InterPro" id="IPR026334">
    <property type="entry name" value="FxSxx-COOH"/>
</dbReference>